<dbReference type="VEuPathDB" id="TrichDB:TVAG_108400"/>
<sequence length="95" mass="10910">MKLLTEGGIKFKKAPASLFLMLDLTDIAPTAEEEKKLWLDLIDRFNIHILPGANGFRYKYPGWFRLCFSHEESKLIEGCTRLVNAVKTIKSEHSK</sequence>
<dbReference type="InParanoid" id="A2DNE5"/>
<evidence type="ECO:0000313" key="2">
    <source>
        <dbReference type="EMBL" id="EAY18133.1"/>
    </source>
</evidence>
<accession>A2DNE5</accession>
<dbReference type="Pfam" id="PF00155">
    <property type="entry name" value="Aminotran_1_2"/>
    <property type="match status" value="1"/>
</dbReference>
<gene>
    <name evidence="2" type="ORF">TVAG_306550</name>
</gene>
<keyword evidence="3" id="KW-1185">Reference proteome</keyword>
<protein>
    <recommendedName>
        <fullName evidence="1">Aminotransferase class I/classII large domain-containing protein</fullName>
    </recommendedName>
</protein>
<dbReference type="InterPro" id="IPR015422">
    <property type="entry name" value="PyrdxlP-dep_Trfase_small"/>
</dbReference>
<name>A2DNE5_TRIV3</name>
<dbReference type="EMBL" id="DS113222">
    <property type="protein sequence ID" value="EAY18133.1"/>
    <property type="molecule type" value="Genomic_DNA"/>
</dbReference>
<dbReference type="InterPro" id="IPR015424">
    <property type="entry name" value="PyrdxlP-dep_Trfase"/>
</dbReference>
<dbReference type="KEGG" id="tva:5463659"/>
<dbReference type="Proteomes" id="UP000001542">
    <property type="component" value="Unassembled WGS sequence"/>
</dbReference>
<evidence type="ECO:0000313" key="3">
    <source>
        <dbReference type="Proteomes" id="UP000001542"/>
    </source>
</evidence>
<evidence type="ECO:0000259" key="1">
    <source>
        <dbReference type="Pfam" id="PF00155"/>
    </source>
</evidence>
<dbReference type="SUPFAM" id="SSF53383">
    <property type="entry name" value="PLP-dependent transferases"/>
    <property type="match status" value="1"/>
</dbReference>
<dbReference type="InterPro" id="IPR004839">
    <property type="entry name" value="Aminotransferase_I/II_large"/>
</dbReference>
<proteinExistence type="predicted"/>
<reference evidence="2" key="1">
    <citation type="submission" date="2006-10" db="EMBL/GenBank/DDBJ databases">
        <authorList>
            <person name="Amadeo P."/>
            <person name="Zhao Q."/>
            <person name="Wortman J."/>
            <person name="Fraser-Liggett C."/>
            <person name="Carlton J."/>
        </authorList>
    </citation>
    <scope>NUCLEOTIDE SEQUENCE</scope>
    <source>
        <strain evidence="2">G3</strain>
    </source>
</reference>
<dbReference type="RefSeq" id="XP_001579119.1">
    <property type="nucleotide sequence ID" value="XM_001579069.1"/>
</dbReference>
<reference evidence="2" key="2">
    <citation type="journal article" date="2007" name="Science">
        <title>Draft genome sequence of the sexually transmitted pathogen Trichomonas vaginalis.</title>
        <authorList>
            <person name="Carlton J.M."/>
            <person name="Hirt R.P."/>
            <person name="Silva J.C."/>
            <person name="Delcher A.L."/>
            <person name="Schatz M."/>
            <person name="Zhao Q."/>
            <person name="Wortman J.R."/>
            <person name="Bidwell S.L."/>
            <person name="Alsmark U.C.M."/>
            <person name="Besteiro S."/>
            <person name="Sicheritz-Ponten T."/>
            <person name="Noel C.J."/>
            <person name="Dacks J.B."/>
            <person name="Foster P.G."/>
            <person name="Simillion C."/>
            <person name="Van de Peer Y."/>
            <person name="Miranda-Saavedra D."/>
            <person name="Barton G.J."/>
            <person name="Westrop G.D."/>
            <person name="Mueller S."/>
            <person name="Dessi D."/>
            <person name="Fiori P.L."/>
            <person name="Ren Q."/>
            <person name="Paulsen I."/>
            <person name="Zhang H."/>
            <person name="Bastida-Corcuera F.D."/>
            <person name="Simoes-Barbosa A."/>
            <person name="Brown M.T."/>
            <person name="Hayes R.D."/>
            <person name="Mukherjee M."/>
            <person name="Okumura C.Y."/>
            <person name="Schneider R."/>
            <person name="Smith A.J."/>
            <person name="Vanacova S."/>
            <person name="Villalvazo M."/>
            <person name="Haas B.J."/>
            <person name="Pertea M."/>
            <person name="Feldblyum T.V."/>
            <person name="Utterback T.R."/>
            <person name="Shu C.L."/>
            <person name="Osoegawa K."/>
            <person name="de Jong P.J."/>
            <person name="Hrdy I."/>
            <person name="Horvathova L."/>
            <person name="Zubacova Z."/>
            <person name="Dolezal P."/>
            <person name="Malik S.B."/>
            <person name="Logsdon J.M. Jr."/>
            <person name="Henze K."/>
            <person name="Gupta A."/>
            <person name="Wang C.C."/>
            <person name="Dunne R.L."/>
            <person name="Upcroft J.A."/>
            <person name="Upcroft P."/>
            <person name="White O."/>
            <person name="Salzberg S.L."/>
            <person name="Tang P."/>
            <person name="Chiu C.-H."/>
            <person name="Lee Y.-S."/>
            <person name="Embley T.M."/>
            <person name="Coombs G.H."/>
            <person name="Mottram J.C."/>
            <person name="Tachezy J."/>
            <person name="Fraser-Liggett C.M."/>
            <person name="Johnson P.J."/>
        </authorList>
    </citation>
    <scope>NUCLEOTIDE SEQUENCE [LARGE SCALE GENOMIC DNA]</scope>
    <source>
        <strain evidence="2">G3</strain>
    </source>
</reference>
<organism evidence="2 3">
    <name type="scientific">Trichomonas vaginalis (strain ATCC PRA-98 / G3)</name>
    <dbReference type="NCBI Taxonomy" id="412133"/>
    <lineage>
        <taxon>Eukaryota</taxon>
        <taxon>Metamonada</taxon>
        <taxon>Parabasalia</taxon>
        <taxon>Trichomonadida</taxon>
        <taxon>Trichomonadidae</taxon>
        <taxon>Trichomonas</taxon>
    </lineage>
</organism>
<dbReference type="Gene3D" id="3.90.1150.10">
    <property type="entry name" value="Aspartate Aminotransferase, domain 1"/>
    <property type="match status" value="1"/>
</dbReference>
<dbReference type="VEuPathDB" id="TrichDB:TVAGG3_1024710"/>
<dbReference type="AlphaFoldDB" id="A2DNE5"/>
<dbReference type="GO" id="GO:0030170">
    <property type="term" value="F:pyridoxal phosphate binding"/>
    <property type="evidence" value="ECO:0007669"/>
    <property type="project" value="InterPro"/>
</dbReference>
<feature type="domain" description="Aminotransferase class I/classII large" evidence="1">
    <location>
        <begin position="3"/>
        <end position="82"/>
    </location>
</feature>
<dbReference type="STRING" id="5722.A2DNE5"/>